<evidence type="ECO:0000256" key="3">
    <source>
        <dbReference type="ARBA" id="ARBA00037932"/>
    </source>
</evidence>
<dbReference type="PANTHER" id="PTHR43648">
    <property type="entry name" value="ELECTRON TRANSFER FLAVOPROTEIN BETA SUBUNIT LYSINE METHYLTRANSFERASE"/>
    <property type="match status" value="1"/>
</dbReference>
<dbReference type="SUPFAM" id="SSF53335">
    <property type="entry name" value="S-adenosyl-L-methionine-dependent methyltransferases"/>
    <property type="match status" value="1"/>
</dbReference>
<evidence type="ECO:0000313" key="6">
    <source>
        <dbReference type="EnsemblMetazoa" id="AATE007675-PA.1"/>
    </source>
</evidence>
<dbReference type="Pfam" id="PF06325">
    <property type="entry name" value="PrmA"/>
    <property type="match status" value="1"/>
</dbReference>
<keyword evidence="2" id="KW-0808">Transferase</keyword>
<sequence>LAASTNTRFVIRLAISLKREKRKKIEMSCLARHATNGATASFVVISGRLAARSFHRTATELRSSSSCGIGTDKMDRWGSSQVAASERIPLSCTQSHQSDSDATSVRGKILSNTVLSRQHLTPEIALHLITPECDIYHRPVGADGNDTDAIPFPMDPFWGFFWPGGQALTRFILDTGSLFRGKSVLDVGCGCGASSIAAKMVGASFVTANDIDPVALHATLLNAKMNGITGNADKMDVRSDNLIGDGAVETRYDVVLIGDLFYDTEIAAVLHPWIQRLARAGKKIFIGDPGRHGIAETGVLRNMILKARYALPENVCLENNGFSHASVWQYTLPSEGKE</sequence>
<dbReference type="AlphaFoldDB" id="A0A182IY09"/>
<evidence type="ECO:0000256" key="2">
    <source>
        <dbReference type="ARBA" id="ARBA00022679"/>
    </source>
</evidence>
<dbReference type="InterPro" id="IPR029063">
    <property type="entry name" value="SAM-dependent_MTases_sf"/>
</dbReference>
<name>A0A182IY09_ANOAO</name>
<proteinExistence type="inferred from homology"/>
<dbReference type="GO" id="GO:0005759">
    <property type="term" value="C:mitochondrial matrix"/>
    <property type="evidence" value="ECO:0007669"/>
    <property type="project" value="TreeGrafter"/>
</dbReference>
<organism evidence="6">
    <name type="scientific">Anopheles atroparvus</name>
    <name type="common">European mosquito</name>
    <dbReference type="NCBI Taxonomy" id="41427"/>
    <lineage>
        <taxon>Eukaryota</taxon>
        <taxon>Metazoa</taxon>
        <taxon>Ecdysozoa</taxon>
        <taxon>Arthropoda</taxon>
        <taxon>Hexapoda</taxon>
        <taxon>Insecta</taxon>
        <taxon>Pterygota</taxon>
        <taxon>Neoptera</taxon>
        <taxon>Endopterygota</taxon>
        <taxon>Diptera</taxon>
        <taxon>Nematocera</taxon>
        <taxon>Culicoidea</taxon>
        <taxon>Culicidae</taxon>
        <taxon>Anophelinae</taxon>
        <taxon>Anopheles</taxon>
    </lineage>
</organism>
<dbReference type="GO" id="GO:0016279">
    <property type="term" value="F:protein-lysine N-methyltransferase activity"/>
    <property type="evidence" value="ECO:0007669"/>
    <property type="project" value="TreeGrafter"/>
</dbReference>
<reference evidence="6" key="1">
    <citation type="submission" date="2022-08" db="UniProtKB">
        <authorList>
            <consortium name="EnsemblMetazoa"/>
        </authorList>
    </citation>
    <scope>IDENTIFICATION</scope>
    <source>
        <strain evidence="6">EBRO</strain>
    </source>
</reference>
<dbReference type="VEuPathDB" id="VectorBase:AATE007675"/>
<keyword evidence="1" id="KW-0489">Methyltransferase</keyword>
<dbReference type="STRING" id="41427.A0A182IY09"/>
<dbReference type="PANTHER" id="PTHR43648:SF1">
    <property type="entry name" value="ELECTRON TRANSFER FLAVOPROTEIN BETA SUBUNIT LYSINE METHYLTRANSFERASE"/>
    <property type="match status" value="1"/>
</dbReference>
<dbReference type="EnsemblMetazoa" id="AATE007675-RA">
    <property type="protein sequence ID" value="AATE007675-PA.1"/>
    <property type="gene ID" value="AATE007675"/>
</dbReference>
<accession>A0A182IY09</accession>
<dbReference type="Gene3D" id="3.40.50.150">
    <property type="entry name" value="Vaccinia Virus protein VP39"/>
    <property type="match status" value="1"/>
</dbReference>
<protein>
    <recommendedName>
        <fullName evidence="5">ETFB lysine methyltransferase</fullName>
    </recommendedName>
    <alternativeName>
        <fullName evidence="4">Protein N-lysine methyltransferase METTL20</fullName>
    </alternativeName>
</protein>
<dbReference type="GO" id="GO:0032259">
    <property type="term" value="P:methylation"/>
    <property type="evidence" value="ECO:0007669"/>
    <property type="project" value="UniProtKB-KW"/>
</dbReference>
<dbReference type="CDD" id="cd02440">
    <property type="entry name" value="AdoMet_MTases"/>
    <property type="match status" value="1"/>
</dbReference>
<comment type="similarity">
    <text evidence="3">Belongs to the methyltransferase superfamily. ETFBKMT family.</text>
</comment>
<evidence type="ECO:0000256" key="5">
    <source>
        <dbReference type="ARBA" id="ARBA00042266"/>
    </source>
</evidence>
<evidence type="ECO:0000256" key="1">
    <source>
        <dbReference type="ARBA" id="ARBA00022603"/>
    </source>
</evidence>
<dbReference type="InterPro" id="IPR050078">
    <property type="entry name" value="Ribosomal_L11_MeTrfase_PrmA"/>
</dbReference>
<evidence type="ECO:0000256" key="4">
    <source>
        <dbReference type="ARBA" id="ARBA00041867"/>
    </source>
</evidence>